<evidence type="ECO:0000259" key="8">
    <source>
        <dbReference type="PROSITE" id="PS50893"/>
    </source>
</evidence>
<dbReference type="SMART" id="SM00382">
    <property type="entry name" value="AAA"/>
    <property type="match status" value="1"/>
</dbReference>
<evidence type="ECO:0000256" key="1">
    <source>
        <dbReference type="ARBA" id="ARBA00004202"/>
    </source>
</evidence>
<gene>
    <name evidence="9" type="ORF">JBF12_21160</name>
</gene>
<dbReference type="Gene3D" id="3.40.50.300">
    <property type="entry name" value="P-loop containing nucleotide triphosphate hydrolases"/>
    <property type="match status" value="1"/>
</dbReference>
<comment type="similarity">
    <text evidence="2">Belongs to the ABC transporter superfamily.</text>
</comment>
<evidence type="ECO:0000256" key="5">
    <source>
        <dbReference type="ARBA" id="ARBA00022741"/>
    </source>
</evidence>
<dbReference type="NCBIfam" id="TIGR01727">
    <property type="entry name" value="oligo_HPY"/>
    <property type="match status" value="1"/>
</dbReference>
<dbReference type="InterPro" id="IPR003593">
    <property type="entry name" value="AAA+_ATPase"/>
</dbReference>
<dbReference type="PANTHER" id="PTHR43297:SF2">
    <property type="entry name" value="DIPEPTIDE TRANSPORT ATP-BINDING PROTEIN DPPD"/>
    <property type="match status" value="1"/>
</dbReference>
<evidence type="ECO:0000313" key="9">
    <source>
        <dbReference type="EMBL" id="MBI0315443.1"/>
    </source>
</evidence>
<evidence type="ECO:0000256" key="2">
    <source>
        <dbReference type="ARBA" id="ARBA00005417"/>
    </source>
</evidence>
<dbReference type="CDD" id="cd03257">
    <property type="entry name" value="ABC_NikE_OppD_transporters"/>
    <property type="match status" value="1"/>
</dbReference>
<keyword evidence="7" id="KW-0472">Membrane</keyword>
<dbReference type="EMBL" id="JAEEAQ010000198">
    <property type="protein sequence ID" value="MBI0315443.1"/>
    <property type="molecule type" value="Genomic_DNA"/>
</dbReference>
<comment type="subcellular location">
    <subcellularLocation>
        <location evidence="1">Cell membrane</location>
        <topology evidence="1">Peripheral membrane protein</topology>
    </subcellularLocation>
</comment>
<accession>A0ABS0RE99</accession>
<organism evidence="9 10">
    <name type="scientific">Streptomyces javensis</name>
    <dbReference type="NCBI Taxonomy" id="114698"/>
    <lineage>
        <taxon>Bacteria</taxon>
        <taxon>Bacillati</taxon>
        <taxon>Actinomycetota</taxon>
        <taxon>Actinomycetes</taxon>
        <taxon>Kitasatosporales</taxon>
        <taxon>Streptomycetaceae</taxon>
        <taxon>Streptomyces</taxon>
        <taxon>Streptomyces violaceusniger group</taxon>
    </lineage>
</organism>
<dbReference type="PANTHER" id="PTHR43297">
    <property type="entry name" value="OLIGOPEPTIDE TRANSPORT ATP-BINDING PROTEIN APPD"/>
    <property type="match status" value="1"/>
</dbReference>
<dbReference type="PROSITE" id="PS00211">
    <property type="entry name" value="ABC_TRANSPORTER_1"/>
    <property type="match status" value="1"/>
</dbReference>
<keyword evidence="5" id="KW-0547">Nucleotide-binding</keyword>
<reference evidence="9 10" key="1">
    <citation type="submission" date="2020-12" db="EMBL/GenBank/DDBJ databases">
        <authorList>
            <person name="Kusuma A.B."/>
            <person name="Nouioui I."/>
            <person name="Goodfellow M."/>
        </authorList>
    </citation>
    <scope>NUCLEOTIDE SEQUENCE [LARGE SCALE GENOMIC DNA]</scope>
    <source>
        <strain evidence="9 10">DSM 41764</strain>
    </source>
</reference>
<keyword evidence="4" id="KW-1003">Cell membrane</keyword>
<protein>
    <submittedName>
        <fullName evidence="9">ABC transporter ATP-binding protein</fullName>
    </submittedName>
</protein>
<evidence type="ECO:0000256" key="4">
    <source>
        <dbReference type="ARBA" id="ARBA00022475"/>
    </source>
</evidence>
<keyword evidence="10" id="KW-1185">Reference proteome</keyword>
<feature type="domain" description="ABC transporter" evidence="8">
    <location>
        <begin position="24"/>
        <end position="279"/>
    </location>
</feature>
<evidence type="ECO:0000256" key="7">
    <source>
        <dbReference type="ARBA" id="ARBA00023136"/>
    </source>
</evidence>
<dbReference type="InterPro" id="IPR050388">
    <property type="entry name" value="ABC_Ni/Peptide_Import"/>
</dbReference>
<dbReference type="GO" id="GO:0005524">
    <property type="term" value="F:ATP binding"/>
    <property type="evidence" value="ECO:0007669"/>
    <property type="project" value="UniProtKB-KW"/>
</dbReference>
<comment type="caution">
    <text evidence="9">The sequence shown here is derived from an EMBL/GenBank/DDBJ whole genome shotgun (WGS) entry which is preliminary data.</text>
</comment>
<dbReference type="Pfam" id="PF00005">
    <property type="entry name" value="ABC_tran"/>
    <property type="match status" value="1"/>
</dbReference>
<dbReference type="SUPFAM" id="SSF52540">
    <property type="entry name" value="P-loop containing nucleoside triphosphate hydrolases"/>
    <property type="match status" value="1"/>
</dbReference>
<evidence type="ECO:0000313" key="10">
    <source>
        <dbReference type="Proteomes" id="UP000638849"/>
    </source>
</evidence>
<dbReference type="InterPro" id="IPR017871">
    <property type="entry name" value="ABC_transporter-like_CS"/>
</dbReference>
<name>A0ABS0RE99_9ACTN</name>
<dbReference type="Proteomes" id="UP000638849">
    <property type="component" value="Unassembled WGS sequence"/>
</dbReference>
<dbReference type="InterPro" id="IPR013563">
    <property type="entry name" value="Oligopep_ABC_C"/>
</dbReference>
<dbReference type="Pfam" id="PF08352">
    <property type="entry name" value="oligo_HPY"/>
    <property type="match status" value="1"/>
</dbReference>
<dbReference type="PROSITE" id="PS50893">
    <property type="entry name" value="ABC_TRANSPORTER_2"/>
    <property type="match status" value="1"/>
</dbReference>
<keyword evidence="6 9" id="KW-0067">ATP-binding</keyword>
<keyword evidence="3" id="KW-0813">Transport</keyword>
<evidence type="ECO:0000256" key="3">
    <source>
        <dbReference type="ARBA" id="ARBA00022448"/>
    </source>
</evidence>
<dbReference type="InterPro" id="IPR027417">
    <property type="entry name" value="P-loop_NTPase"/>
</dbReference>
<proteinExistence type="inferred from homology"/>
<dbReference type="InterPro" id="IPR003439">
    <property type="entry name" value="ABC_transporter-like_ATP-bd"/>
</dbReference>
<evidence type="ECO:0000256" key="6">
    <source>
        <dbReference type="ARBA" id="ARBA00022840"/>
    </source>
</evidence>
<sequence length="365" mass="40040">MPATGTAAVGEVAAAGSPAPTAFLEVRDLHVHFPTDDGLVKSVDGLSFRLEKGKTLGIVGESGSGKSVTSLGIMGLHTAGQYGRRKARISGEIWLNGQELLGADPDEVRKLRGREMSMIFQDPLSALHPYYTIGRQIIEAYRVHHEVTKEVARKRAIELLDRVGIPQPDKRVDSYPHEFSGGMRQRAMIAMALVNNPELLIADEPTTALDVTVQAQILDLIRDLQKEFGSAVIIITHDLGVVAELADDLLVMYGGRCVERGPAEKVFYEPQHPYTWGLLGSMPRIDRDQTERLIPVKGSPPSLINVPSGCAFHPRCPYADVPKDNITRTERPELSEAGGGGHFSACHMTQEERTRIWTEEIAPKL</sequence>